<dbReference type="EMBL" id="HACA01014461">
    <property type="protein sequence ID" value="CDW31822.1"/>
    <property type="molecule type" value="Transcribed_RNA"/>
</dbReference>
<reference evidence="1" key="1">
    <citation type="submission" date="2014-05" db="EMBL/GenBank/DDBJ databases">
        <authorList>
            <person name="Chronopoulou M."/>
        </authorList>
    </citation>
    <scope>NUCLEOTIDE SEQUENCE</scope>
    <source>
        <tissue evidence="1">Whole organism</tissue>
    </source>
</reference>
<accession>A0A0K2U1K5</accession>
<organism evidence="1">
    <name type="scientific">Lepeophtheirus salmonis</name>
    <name type="common">Salmon louse</name>
    <name type="synonym">Caligus salmonis</name>
    <dbReference type="NCBI Taxonomy" id="72036"/>
    <lineage>
        <taxon>Eukaryota</taxon>
        <taxon>Metazoa</taxon>
        <taxon>Ecdysozoa</taxon>
        <taxon>Arthropoda</taxon>
        <taxon>Crustacea</taxon>
        <taxon>Multicrustacea</taxon>
        <taxon>Hexanauplia</taxon>
        <taxon>Copepoda</taxon>
        <taxon>Siphonostomatoida</taxon>
        <taxon>Caligidae</taxon>
        <taxon>Lepeophtheirus</taxon>
    </lineage>
</organism>
<name>A0A0K2U1K5_LEPSM</name>
<dbReference type="AlphaFoldDB" id="A0A0K2U1K5"/>
<proteinExistence type="predicted"/>
<evidence type="ECO:0000313" key="1">
    <source>
        <dbReference type="EMBL" id="CDW31822.1"/>
    </source>
</evidence>
<protein>
    <submittedName>
        <fullName evidence="1">Uncharacterized protein</fullName>
    </submittedName>
</protein>
<sequence length="22" mass="2551">MACCTNPKDTQYFASPSKKWML</sequence>